<feature type="domain" description="MucBP" evidence="2">
    <location>
        <begin position="198"/>
        <end position="264"/>
    </location>
</feature>
<dbReference type="RefSeq" id="WP_125694429.1">
    <property type="nucleotide sequence ID" value="NZ_JBHSSK010000040.1"/>
</dbReference>
<evidence type="ECO:0000313" key="5">
    <source>
        <dbReference type="Proteomes" id="UP001596254"/>
    </source>
</evidence>
<dbReference type="Pfam" id="PF06458">
    <property type="entry name" value="MucBP"/>
    <property type="match status" value="2"/>
</dbReference>
<feature type="domain" description="DUF5776" evidence="3">
    <location>
        <begin position="353"/>
        <end position="420"/>
    </location>
</feature>
<dbReference type="Proteomes" id="UP001596254">
    <property type="component" value="Unassembled WGS sequence"/>
</dbReference>
<evidence type="ECO:0000259" key="2">
    <source>
        <dbReference type="Pfam" id="PF06458"/>
    </source>
</evidence>
<evidence type="ECO:0000256" key="1">
    <source>
        <dbReference type="ARBA" id="ARBA00022737"/>
    </source>
</evidence>
<dbReference type="InterPro" id="IPR009459">
    <property type="entry name" value="MucBP_dom"/>
</dbReference>
<dbReference type="Gene3D" id="3.10.20.320">
    <property type="entry name" value="Putative peptidoglycan bound protein (lpxtg motif)"/>
    <property type="match status" value="2"/>
</dbReference>
<keyword evidence="5" id="KW-1185">Reference proteome</keyword>
<dbReference type="Pfam" id="PF19087">
    <property type="entry name" value="DUF5776"/>
    <property type="match status" value="1"/>
</dbReference>
<keyword evidence="1" id="KW-0677">Repeat</keyword>
<gene>
    <name evidence="4" type="ORF">ACFP1G_12295</name>
</gene>
<evidence type="ECO:0000313" key="4">
    <source>
        <dbReference type="EMBL" id="MFC6208234.1"/>
    </source>
</evidence>
<protein>
    <submittedName>
        <fullName evidence="4">MucBP domain-containing protein</fullName>
    </submittedName>
</protein>
<comment type="caution">
    <text evidence="4">The sequence shown here is derived from an EMBL/GenBank/DDBJ whole genome shotgun (WGS) entry which is preliminary data.</text>
</comment>
<accession>A0ABW1SV26</accession>
<name>A0ABW1SV26_9LACO</name>
<proteinExistence type="predicted"/>
<reference evidence="5" key="1">
    <citation type="journal article" date="2019" name="Int. J. Syst. Evol. Microbiol.">
        <title>The Global Catalogue of Microorganisms (GCM) 10K type strain sequencing project: providing services to taxonomists for standard genome sequencing and annotation.</title>
        <authorList>
            <consortium name="The Broad Institute Genomics Platform"/>
            <consortium name="The Broad Institute Genome Sequencing Center for Infectious Disease"/>
            <person name="Wu L."/>
            <person name="Ma J."/>
        </authorList>
    </citation>
    <scope>NUCLEOTIDE SEQUENCE [LARGE SCALE GENOMIC DNA]</scope>
    <source>
        <strain evidence="5">CCM 8905</strain>
    </source>
</reference>
<organism evidence="4 5">
    <name type="scientific">Levilactobacillus tongjiangensis</name>
    <dbReference type="NCBI Taxonomy" id="2486023"/>
    <lineage>
        <taxon>Bacteria</taxon>
        <taxon>Bacillati</taxon>
        <taxon>Bacillota</taxon>
        <taxon>Bacilli</taxon>
        <taxon>Lactobacillales</taxon>
        <taxon>Lactobacillaceae</taxon>
        <taxon>Levilactobacillus</taxon>
    </lineage>
</organism>
<sequence length="439" mass="47306">MGLRRRLKWLLGLGSLLIGIGLIGGLTSANADSGASGHTVWTSIELAPNHALLKVHGTAPTGSLINFTDSVPLFYNTGKVESVRRVARGFESVTDQILLNLDTGKSYYQINKTEYLDAADVDYTDPSGDTTTTTLTINCVNPANTSLQKLTFTVGTQQAAALMTELTTAKPAADITGYKLDTVAPAGTNEVTYTYNPTVTFKFQDASGNQLADDEISSGKPGDKYTLPDKTTDAAFKGLTLKSIKGGTPTGIYQDTPQTFTYVYGKPTATTTNTNTAEAKAAPVTVHYQTASGTKLAKDTVINGTVNAPYQAKQRAIKGYTLVKTIGTPAGKFTTSAQTVTYVYTKNAAAFQPFMIYAKQGLYRYTKPTFKASQRVAHVKGLPRIQAKTFKVVGTTKSAQGRTRYQLADGTYVTAKTNFVANLYWQGKHYQKLVVYPLC</sequence>
<dbReference type="InterPro" id="IPR044081">
    <property type="entry name" value="DUF5776"/>
</dbReference>
<dbReference type="EMBL" id="JBHSSK010000040">
    <property type="protein sequence ID" value="MFC6208234.1"/>
    <property type="molecule type" value="Genomic_DNA"/>
</dbReference>
<evidence type="ECO:0000259" key="3">
    <source>
        <dbReference type="Pfam" id="PF19087"/>
    </source>
</evidence>
<feature type="domain" description="MucBP" evidence="2">
    <location>
        <begin position="283"/>
        <end position="345"/>
    </location>
</feature>